<dbReference type="Proteomes" id="UP000564704">
    <property type="component" value="Unassembled WGS sequence"/>
</dbReference>
<feature type="domain" description="SCP" evidence="2">
    <location>
        <begin position="33"/>
        <end position="131"/>
    </location>
</feature>
<dbReference type="AlphaFoldDB" id="A0A844D0E4"/>
<dbReference type="EMBL" id="SZWE01000002">
    <property type="protein sequence ID" value="MRU16796.1"/>
    <property type="molecule type" value="Genomic_DNA"/>
</dbReference>
<dbReference type="PANTHER" id="PTHR31157:SF1">
    <property type="entry name" value="SCP DOMAIN-CONTAINING PROTEIN"/>
    <property type="match status" value="1"/>
</dbReference>
<keyword evidence="4" id="KW-1185">Reference proteome</keyword>
<comment type="caution">
    <text evidence="3">The sequence shown here is derived from an EMBL/GenBank/DDBJ whole genome shotgun (WGS) entry which is preliminary data.</text>
</comment>
<dbReference type="InterPro" id="IPR014044">
    <property type="entry name" value="CAP_dom"/>
</dbReference>
<dbReference type="InterPro" id="IPR035940">
    <property type="entry name" value="CAP_sf"/>
</dbReference>
<proteinExistence type="predicted"/>
<dbReference type="OrthoDB" id="9811255at2"/>
<protein>
    <submittedName>
        <fullName evidence="3">CAP domain-containing protein</fullName>
    </submittedName>
</protein>
<organism evidence="3 4">
    <name type="scientific">Roseovarius bejariae</name>
    <dbReference type="NCBI Taxonomy" id="2576383"/>
    <lineage>
        <taxon>Bacteria</taxon>
        <taxon>Pseudomonadati</taxon>
        <taxon>Pseudomonadota</taxon>
        <taxon>Alphaproteobacteria</taxon>
        <taxon>Rhodobacterales</taxon>
        <taxon>Roseobacteraceae</taxon>
        <taxon>Roseovarius</taxon>
    </lineage>
</organism>
<feature type="signal peptide" evidence="1">
    <location>
        <begin position="1"/>
        <end position="19"/>
    </location>
</feature>
<name>A0A844D0E4_9RHOB</name>
<feature type="chain" id="PRO_5032992615" evidence="1">
    <location>
        <begin position="20"/>
        <end position="147"/>
    </location>
</feature>
<accession>A0A844D0E4</accession>
<evidence type="ECO:0000313" key="4">
    <source>
        <dbReference type="Proteomes" id="UP000564704"/>
    </source>
</evidence>
<dbReference type="RefSeq" id="WP_154154273.1">
    <property type="nucleotide sequence ID" value="NZ_SZWE01000002.1"/>
</dbReference>
<dbReference type="Gene3D" id="3.40.33.10">
    <property type="entry name" value="CAP"/>
    <property type="match status" value="1"/>
</dbReference>
<gene>
    <name evidence="3" type="ORF">FDP25_15245</name>
</gene>
<evidence type="ECO:0000313" key="3">
    <source>
        <dbReference type="EMBL" id="MRU16796.1"/>
    </source>
</evidence>
<dbReference type="PANTHER" id="PTHR31157">
    <property type="entry name" value="SCP DOMAIN-CONTAINING PROTEIN"/>
    <property type="match status" value="1"/>
</dbReference>
<dbReference type="SUPFAM" id="SSF55797">
    <property type="entry name" value="PR-1-like"/>
    <property type="match status" value="1"/>
</dbReference>
<evidence type="ECO:0000256" key="1">
    <source>
        <dbReference type="SAM" id="SignalP"/>
    </source>
</evidence>
<reference evidence="3 4" key="1">
    <citation type="submission" date="2019-05" db="EMBL/GenBank/DDBJ databases">
        <title>Roseovarius bejariae sp. nov., a moderately halophylic bacterium isolated from a saline soil in Rambla Salada (Murcia).</title>
        <authorList>
            <person name="Castro D.J."/>
            <person name="Gomez-Altuve A."/>
            <person name="Reina J.C."/>
            <person name="Rodriguez M."/>
            <person name="Sampedro I."/>
            <person name="Llamas I."/>
            <person name="Martinez-Checa F."/>
        </authorList>
    </citation>
    <scope>NUCLEOTIDE SEQUENCE [LARGE SCALE GENOMIC DNA]</scope>
    <source>
        <strain evidence="3 4">A21</strain>
    </source>
</reference>
<keyword evidence="1" id="KW-0732">Signal</keyword>
<sequence length="147" mass="15384">MRFLILAICALWLPVAGVAQEMQDLGPSARNWINATRADAGRGAVAVNGALTQAAAAHARDLAQSGAFSHTGSNGSSVGDRVRRQGYGFCFVAENIAKGQGSLEQVLNGWLASPGHRRNILASQAREFGLVRGPGSLWVMVLGKPGC</sequence>
<dbReference type="CDD" id="cd05379">
    <property type="entry name" value="CAP_bacterial"/>
    <property type="match status" value="1"/>
</dbReference>
<dbReference type="Pfam" id="PF00188">
    <property type="entry name" value="CAP"/>
    <property type="match status" value="1"/>
</dbReference>
<evidence type="ECO:0000259" key="2">
    <source>
        <dbReference type="Pfam" id="PF00188"/>
    </source>
</evidence>